<dbReference type="CDD" id="cd03801">
    <property type="entry name" value="GT4_PimA-like"/>
    <property type="match status" value="1"/>
</dbReference>
<dbReference type="NCBIfam" id="TIGR03087">
    <property type="entry name" value="stp1"/>
    <property type="match status" value="1"/>
</dbReference>
<keyword evidence="2" id="KW-1185">Reference proteome</keyword>
<dbReference type="OrthoDB" id="9807209at2"/>
<dbReference type="EMBL" id="CP047656">
    <property type="protein sequence ID" value="QHJ11290.1"/>
    <property type="molecule type" value="Genomic_DNA"/>
</dbReference>
<gene>
    <name evidence="1" type="ORF">FX988_01518</name>
</gene>
<evidence type="ECO:0000313" key="1">
    <source>
        <dbReference type="EMBL" id="QHJ11290.1"/>
    </source>
</evidence>
<dbReference type="GO" id="GO:0016757">
    <property type="term" value="F:glycosyltransferase activity"/>
    <property type="evidence" value="ECO:0007669"/>
    <property type="project" value="TreeGrafter"/>
</dbReference>
<sequence length="409" mass="46341">MNIVVLAHRVPFPANKGEKIRTFNQVKSLASLGHKIHLFAPYDSEEELLNFAALKDKCCKSTWPFRLSSKYRRLLSGFLFNKPLSVANFYDNSLQKGVDKFLIEHQVDAILCTASSMAEYVFNSQVLNKTQRKPILIMDFMDVDSDKWGQYQKNSRFPMSWIYAREQQLVSQFERQTAEYFDKCYLIAQAEVSLFKDKVLDCNNVDVLGNGLDTKSFYPSVNKKPNPQPVLLFTGVMDYKPNVDAVLWFVEHCWQAILVHFPQAKFVIAGMNPVKDVSALAQVQGIEVTGFVEDILPYYQAADIFIAPFRLARGVQNKVLQAFSCALPVVSTPMGAEGINCIPETNILIATEPKEFVEQVCRLASNHELARQIGIDALQLIEHDYSWEGQLAPLISFLNAQEDVNESDC</sequence>
<dbReference type="Pfam" id="PF13692">
    <property type="entry name" value="Glyco_trans_1_4"/>
    <property type="match status" value="1"/>
</dbReference>
<dbReference type="PANTHER" id="PTHR12526">
    <property type="entry name" value="GLYCOSYLTRANSFERASE"/>
    <property type="match status" value="1"/>
</dbReference>
<dbReference type="AlphaFoldDB" id="A0A857JJG1"/>
<protein>
    <recommendedName>
        <fullName evidence="3">Group 1 glycosyl transferase</fullName>
    </recommendedName>
</protein>
<evidence type="ECO:0008006" key="3">
    <source>
        <dbReference type="Google" id="ProtNLM"/>
    </source>
</evidence>
<dbReference type="KEGG" id="pmes:FX988_01518"/>
<dbReference type="PANTHER" id="PTHR12526:SF600">
    <property type="entry name" value="GLYCOSYL TRANSFERASE GROUP 1"/>
    <property type="match status" value="1"/>
</dbReference>
<organism evidence="1 2">
    <name type="scientific">Paraglaciecola mesophila</name>
    <dbReference type="NCBI Taxonomy" id="197222"/>
    <lineage>
        <taxon>Bacteria</taxon>
        <taxon>Pseudomonadati</taxon>
        <taxon>Pseudomonadota</taxon>
        <taxon>Gammaproteobacteria</taxon>
        <taxon>Alteromonadales</taxon>
        <taxon>Alteromonadaceae</taxon>
        <taxon>Paraglaciecola</taxon>
    </lineage>
</organism>
<reference evidence="1 2" key="1">
    <citation type="submission" date="2019-12" db="EMBL/GenBank/DDBJ databases">
        <title>Genome sequencing and assembly of endphytes of Porphyra tenera.</title>
        <authorList>
            <person name="Park J.M."/>
            <person name="Shin R."/>
            <person name="Jo S.H."/>
        </authorList>
    </citation>
    <scope>NUCLEOTIDE SEQUENCE [LARGE SCALE GENOMIC DNA]</scope>
    <source>
        <strain evidence="1 2">GPM4</strain>
    </source>
</reference>
<proteinExistence type="predicted"/>
<name>A0A857JJG1_9ALTE</name>
<evidence type="ECO:0000313" key="2">
    <source>
        <dbReference type="Proteomes" id="UP000464524"/>
    </source>
</evidence>
<dbReference type="SUPFAM" id="SSF53756">
    <property type="entry name" value="UDP-Glycosyltransferase/glycogen phosphorylase"/>
    <property type="match status" value="1"/>
</dbReference>
<accession>A0A857JJG1</accession>
<dbReference type="Gene3D" id="3.40.50.2000">
    <property type="entry name" value="Glycogen Phosphorylase B"/>
    <property type="match status" value="2"/>
</dbReference>
<dbReference type="RefSeq" id="WP_160179049.1">
    <property type="nucleotide sequence ID" value="NZ_CP047656.1"/>
</dbReference>
<dbReference type="InterPro" id="IPR017521">
    <property type="entry name" value="Sugar_tfrase_PEP-CTERM_Stp1"/>
</dbReference>
<dbReference type="Proteomes" id="UP000464524">
    <property type="component" value="Chromosome"/>
</dbReference>